<comment type="caution">
    <text evidence="2">The sequence shown here is derived from an EMBL/GenBank/DDBJ whole genome shotgun (WGS) entry which is preliminary data.</text>
</comment>
<feature type="region of interest" description="Disordered" evidence="1">
    <location>
        <begin position="89"/>
        <end position="122"/>
    </location>
</feature>
<feature type="region of interest" description="Disordered" evidence="1">
    <location>
        <begin position="34"/>
        <end position="72"/>
    </location>
</feature>
<proteinExistence type="predicted"/>
<evidence type="ECO:0000313" key="2">
    <source>
        <dbReference type="EMBL" id="VEL39603.1"/>
    </source>
</evidence>
<feature type="compositionally biased region" description="Acidic residues" evidence="1">
    <location>
        <begin position="34"/>
        <end position="44"/>
    </location>
</feature>
<protein>
    <submittedName>
        <fullName evidence="2">Uncharacterized protein</fullName>
    </submittedName>
</protein>
<accession>A0A448XLM8</accession>
<feature type="compositionally biased region" description="Basic residues" evidence="1">
    <location>
        <begin position="113"/>
        <end position="122"/>
    </location>
</feature>
<gene>
    <name evidence="2" type="ORF">PXEA_LOCUS33043</name>
</gene>
<dbReference type="EMBL" id="CAAALY010261860">
    <property type="protein sequence ID" value="VEL39603.1"/>
    <property type="molecule type" value="Genomic_DNA"/>
</dbReference>
<dbReference type="AlphaFoldDB" id="A0A448XLM8"/>
<sequence>MEGLGDYELIGLNNDLLGQSRVPGDESGFRMELEEEDMKGDEEASTLSVDGDAGLDKEWEMGTQGGDISGMPRDVSRFVKDAGRIAVTLQASQSSRQHPLVLPESGEPSFWSGRRRQPLSQH</sequence>
<keyword evidence="3" id="KW-1185">Reference proteome</keyword>
<organism evidence="2 3">
    <name type="scientific">Protopolystoma xenopodis</name>
    <dbReference type="NCBI Taxonomy" id="117903"/>
    <lineage>
        <taxon>Eukaryota</taxon>
        <taxon>Metazoa</taxon>
        <taxon>Spiralia</taxon>
        <taxon>Lophotrochozoa</taxon>
        <taxon>Platyhelminthes</taxon>
        <taxon>Monogenea</taxon>
        <taxon>Polyopisthocotylea</taxon>
        <taxon>Polystomatidea</taxon>
        <taxon>Polystomatidae</taxon>
        <taxon>Protopolystoma</taxon>
    </lineage>
</organism>
<reference evidence="2" key="1">
    <citation type="submission" date="2018-11" db="EMBL/GenBank/DDBJ databases">
        <authorList>
            <consortium name="Pathogen Informatics"/>
        </authorList>
    </citation>
    <scope>NUCLEOTIDE SEQUENCE</scope>
</reference>
<name>A0A448XLM8_9PLAT</name>
<evidence type="ECO:0000313" key="3">
    <source>
        <dbReference type="Proteomes" id="UP000784294"/>
    </source>
</evidence>
<evidence type="ECO:0000256" key="1">
    <source>
        <dbReference type="SAM" id="MobiDB-lite"/>
    </source>
</evidence>
<dbReference type="Proteomes" id="UP000784294">
    <property type="component" value="Unassembled WGS sequence"/>
</dbReference>